<organism evidence="1 2">
    <name type="scientific">Kaistia hirudinis</name>
    <dbReference type="NCBI Taxonomy" id="1293440"/>
    <lineage>
        <taxon>Bacteria</taxon>
        <taxon>Pseudomonadati</taxon>
        <taxon>Pseudomonadota</taxon>
        <taxon>Alphaproteobacteria</taxon>
        <taxon>Hyphomicrobiales</taxon>
        <taxon>Kaistiaceae</taxon>
        <taxon>Kaistia</taxon>
    </lineage>
</organism>
<protein>
    <submittedName>
        <fullName evidence="1">N-formylglutamate amidohydrolase</fullName>
    </submittedName>
</protein>
<gene>
    <name evidence="1" type="ORF">GGR25_001089</name>
</gene>
<name>A0A840AIN6_9HYPH</name>
<dbReference type="EMBL" id="JACIDS010000002">
    <property type="protein sequence ID" value="MBB3930050.1"/>
    <property type="molecule type" value="Genomic_DNA"/>
</dbReference>
<dbReference type="RefSeq" id="WP_183397747.1">
    <property type="nucleotide sequence ID" value="NZ_JACIDS010000002.1"/>
</dbReference>
<dbReference type="Pfam" id="PF05013">
    <property type="entry name" value="FGase"/>
    <property type="match status" value="1"/>
</dbReference>
<dbReference type="InterPro" id="IPR007709">
    <property type="entry name" value="N-FG_amidohydro"/>
</dbReference>
<evidence type="ECO:0000313" key="2">
    <source>
        <dbReference type="Proteomes" id="UP000553963"/>
    </source>
</evidence>
<sequence>MTRPGRKTIDAFAHMPLFEVLAPAEQRIPFVFNSPHSGRIYPNDFLAASRLDEMTIRRSEDSHVDELFAFVTPFGAPLLRANFPRAWLDVNREPYELDPLMFDGALPPYANSRSLRVAGGLGTIARVVSENMEIYAEPLSVADALQRIETVYKPYHERLRALLGTTFETFGFAVLIDCHSMPSSVRALPGRIRADFVLGDRYGSSCASELSEAVHGFLTAEGYSVARNKPYAGGFITEHYGRPTRGIHALQIEINRGLYMNERTLQKSAGFHKVAADLARLVHHISTLPDAGLHPLPLAAE</sequence>
<keyword evidence="2" id="KW-1185">Reference proteome</keyword>
<reference evidence="1 2" key="1">
    <citation type="submission" date="2020-08" db="EMBL/GenBank/DDBJ databases">
        <title>Genomic Encyclopedia of Type Strains, Phase IV (KMG-IV): sequencing the most valuable type-strain genomes for metagenomic binning, comparative biology and taxonomic classification.</title>
        <authorList>
            <person name="Goeker M."/>
        </authorList>
    </citation>
    <scope>NUCLEOTIDE SEQUENCE [LARGE SCALE GENOMIC DNA]</scope>
    <source>
        <strain evidence="1 2">DSM 25966</strain>
    </source>
</reference>
<dbReference type="AlphaFoldDB" id="A0A840AIN6"/>
<accession>A0A840AIN6</accession>
<proteinExistence type="predicted"/>
<dbReference type="GO" id="GO:0016787">
    <property type="term" value="F:hydrolase activity"/>
    <property type="evidence" value="ECO:0007669"/>
    <property type="project" value="UniProtKB-KW"/>
</dbReference>
<dbReference type="SUPFAM" id="SSF53187">
    <property type="entry name" value="Zn-dependent exopeptidases"/>
    <property type="match status" value="1"/>
</dbReference>
<comment type="caution">
    <text evidence="1">The sequence shown here is derived from an EMBL/GenBank/DDBJ whole genome shotgun (WGS) entry which is preliminary data.</text>
</comment>
<evidence type="ECO:0000313" key="1">
    <source>
        <dbReference type="EMBL" id="MBB3930050.1"/>
    </source>
</evidence>
<dbReference type="Gene3D" id="3.40.630.40">
    <property type="entry name" value="Zn-dependent exopeptidases"/>
    <property type="match status" value="1"/>
</dbReference>
<keyword evidence="1" id="KW-0378">Hydrolase</keyword>
<dbReference type="Proteomes" id="UP000553963">
    <property type="component" value="Unassembled WGS sequence"/>
</dbReference>